<evidence type="ECO:0000313" key="1">
    <source>
        <dbReference type="EMBL" id="KWX00085.1"/>
    </source>
</evidence>
<dbReference type="AlphaFoldDB" id="A0A132NGA6"/>
<name>A0A132NGA6_9ACTN</name>
<evidence type="ECO:0000313" key="2">
    <source>
        <dbReference type="EMBL" id="KWX09133.1"/>
    </source>
</evidence>
<evidence type="ECO:0000313" key="4">
    <source>
        <dbReference type="Proteomes" id="UP000070659"/>
    </source>
</evidence>
<sequence length="60" mass="6103">MFAAAGRDQQAAQVVFDGGLLADSRRQGLGAGAKLPQQAAEVVGLLGALGLPRRRGGDRS</sequence>
<accession>A0A132NGA6</accession>
<dbReference type="Proteomes" id="UP000070598">
    <property type="component" value="Unassembled WGS sequence"/>
</dbReference>
<protein>
    <submittedName>
        <fullName evidence="2">Uncharacterized protein</fullName>
    </submittedName>
</protein>
<reference evidence="2 4" key="2">
    <citation type="submission" date="2015-02" db="EMBL/GenBank/DDBJ databases">
        <title>Physiological reanalysis, assessment of diazotrophy, and genome sequences of multiple isolates of Streptomyces thermoautotrophicus.</title>
        <authorList>
            <person name="MacKellar D.C."/>
            <person name="Lieber L."/>
            <person name="Norman J."/>
            <person name="Bolger A."/>
            <person name="Tobin C."/>
            <person name="Murray J.W."/>
            <person name="Prell J."/>
        </authorList>
    </citation>
    <scope>NUCLEOTIDE SEQUENCE [LARGE SCALE GENOMIC DNA]</scope>
    <source>
        <strain evidence="2 4">UBT1</strain>
    </source>
</reference>
<comment type="caution">
    <text evidence="2">The sequence shown here is derived from an EMBL/GenBank/DDBJ whole genome shotgun (WGS) entry which is preliminary data.</text>
</comment>
<gene>
    <name evidence="1" type="ORF">TH66_14200</name>
    <name evidence="2" type="ORF">TR74_11470</name>
</gene>
<dbReference type="EMBL" id="JYIJ01000018">
    <property type="protein sequence ID" value="KWX00085.1"/>
    <property type="molecule type" value="Genomic_DNA"/>
</dbReference>
<proteinExistence type="predicted"/>
<evidence type="ECO:0000313" key="3">
    <source>
        <dbReference type="Proteomes" id="UP000070598"/>
    </source>
</evidence>
<dbReference type="EMBL" id="JYIK01000883">
    <property type="protein sequence ID" value="KWX09133.1"/>
    <property type="molecule type" value="Genomic_DNA"/>
</dbReference>
<dbReference type="Proteomes" id="UP000070659">
    <property type="component" value="Unassembled WGS sequence"/>
</dbReference>
<dbReference type="PATRIC" id="fig|1469144.8.peg.1830"/>
<reference evidence="3" key="1">
    <citation type="submission" date="2015-02" db="EMBL/GenBank/DDBJ databases">
        <title>Physiological reanalysis, assessment of diazotrophy, and genome sequences of multiple isolates of Streptomyces thermoautotrophicus.</title>
        <authorList>
            <person name="MacKellar D.C."/>
            <person name="Lieber L."/>
            <person name="Norman J."/>
            <person name="Bolger A."/>
            <person name="Tobin C."/>
            <person name="Murray J.W."/>
            <person name="Friesen M."/>
            <person name="Prell J."/>
        </authorList>
    </citation>
    <scope>NUCLEOTIDE SEQUENCE [LARGE SCALE GENOMIC DNA]</scope>
    <source>
        <strain evidence="3">UBT1</strain>
    </source>
</reference>
<organism evidence="2 3">
    <name type="scientific">Carbonactinospora thermoautotrophica</name>
    <dbReference type="NCBI Taxonomy" id="1469144"/>
    <lineage>
        <taxon>Bacteria</taxon>
        <taxon>Bacillati</taxon>
        <taxon>Actinomycetota</taxon>
        <taxon>Actinomycetes</taxon>
        <taxon>Kitasatosporales</taxon>
        <taxon>Carbonactinosporaceae</taxon>
        <taxon>Carbonactinospora</taxon>
    </lineage>
</organism>